<keyword evidence="9" id="KW-0902">Two-component regulatory system</keyword>
<dbReference type="EMBL" id="VWPJ01000024">
    <property type="protein sequence ID" value="KAA5604074.1"/>
    <property type="molecule type" value="Genomic_DNA"/>
</dbReference>
<dbReference type="GO" id="GO:0016020">
    <property type="term" value="C:membrane"/>
    <property type="evidence" value="ECO:0007669"/>
    <property type="project" value="UniProtKB-SubCell"/>
</dbReference>
<dbReference type="InterPro" id="IPR038318">
    <property type="entry name" value="KdpD_sf"/>
</dbReference>
<dbReference type="Pfam" id="PF13493">
    <property type="entry name" value="DUF4118"/>
    <property type="match status" value="1"/>
</dbReference>
<keyword evidence="3" id="KW-0808">Transferase</keyword>
<keyword evidence="10 11" id="KW-0472">Membrane</keyword>
<dbReference type="CDD" id="cd00130">
    <property type="entry name" value="PAS"/>
    <property type="match status" value="1"/>
</dbReference>
<dbReference type="NCBIfam" id="TIGR00254">
    <property type="entry name" value="GGDEF"/>
    <property type="match status" value="1"/>
</dbReference>
<name>A0A5M6I730_9PROT</name>
<evidence type="ECO:0000256" key="8">
    <source>
        <dbReference type="ARBA" id="ARBA00022989"/>
    </source>
</evidence>
<keyword evidence="6" id="KW-0418">Kinase</keyword>
<dbReference type="PANTHER" id="PTHR46663">
    <property type="entry name" value="DIGUANYLATE CYCLASE DGCT-RELATED"/>
    <property type="match status" value="1"/>
</dbReference>
<dbReference type="AlphaFoldDB" id="A0A5M6I730"/>
<dbReference type="InterPro" id="IPR043128">
    <property type="entry name" value="Rev_trsase/Diguanyl_cyclase"/>
</dbReference>
<evidence type="ECO:0000256" key="1">
    <source>
        <dbReference type="ARBA" id="ARBA00004141"/>
    </source>
</evidence>
<feature type="transmembrane region" description="Helical" evidence="11">
    <location>
        <begin position="109"/>
        <end position="129"/>
    </location>
</feature>
<comment type="caution">
    <text evidence="14">The sequence shown here is derived from an EMBL/GenBank/DDBJ whole genome shotgun (WGS) entry which is preliminary data.</text>
</comment>
<dbReference type="SMART" id="SM00091">
    <property type="entry name" value="PAS"/>
    <property type="match status" value="1"/>
</dbReference>
<dbReference type="SUPFAM" id="SSF55073">
    <property type="entry name" value="Nucleotide cyclase"/>
    <property type="match status" value="1"/>
</dbReference>
<dbReference type="FunFam" id="3.30.70.270:FF:000001">
    <property type="entry name" value="Diguanylate cyclase domain protein"/>
    <property type="match status" value="1"/>
</dbReference>
<keyword evidence="7" id="KW-0067">ATP-binding</keyword>
<dbReference type="GO" id="GO:0016301">
    <property type="term" value="F:kinase activity"/>
    <property type="evidence" value="ECO:0007669"/>
    <property type="project" value="UniProtKB-KW"/>
</dbReference>
<keyword evidence="5" id="KW-0547">Nucleotide-binding</keyword>
<dbReference type="OrthoDB" id="7333362at2"/>
<dbReference type="InterPro" id="IPR052163">
    <property type="entry name" value="DGC-Regulatory_Protein"/>
</dbReference>
<keyword evidence="2" id="KW-0597">Phosphoprotein</keyword>
<dbReference type="InterPro" id="IPR000160">
    <property type="entry name" value="GGDEF_dom"/>
</dbReference>
<gene>
    <name evidence="14" type="ORF">F1188_17960</name>
</gene>
<evidence type="ECO:0000259" key="12">
    <source>
        <dbReference type="PROSITE" id="PS50112"/>
    </source>
</evidence>
<evidence type="ECO:0000256" key="10">
    <source>
        <dbReference type="ARBA" id="ARBA00023136"/>
    </source>
</evidence>
<dbReference type="RefSeq" id="WP_150063829.1">
    <property type="nucleotide sequence ID" value="NZ_JACHII010000024.1"/>
</dbReference>
<dbReference type="InterPro" id="IPR000014">
    <property type="entry name" value="PAS"/>
</dbReference>
<dbReference type="SMART" id="SM00267">
    <property type="entry name" value="GGDEF"/>
    <property type="match status" value="1"/>
</dbReference>
<dbReference type="InterPro" id="IPR029787">
    <property type="entry name" value="Nucleotide_cyclase"/>
</dbReference>
<dbReference type="CDD" id="cd01949">
    <property type="entry name" value="GGDEF"/>
    <property type="match status" value="1"/>
</dbReference>
<evidence type="ECO:0000256" key="5">
    <source>
        <dbReference type="ARBA" id="ARBA00022741"/>
    </source>
</evidence>
<evidence type="ECO:0000313" key="14">
    <source>
        <dbReference type="EMBL" id="KAA5604074.1"/>
    </source>
</evidence>
<dbReference type="Gene3D" id="3.30.70.270">
    <property type="match status" value="1"/>
</dbReference>
<comment type="subcellular location">
    <subcellularLocation>
        <location evidence="1">Membrane</location>
        <topology evidence="1">Multi-pass membrane protein</topology>
    </subcellularLocation>
</comment>
<evidence type="ECO:0000256" key="6">
    <source>
        <dbReference type="ARBA" id="ARBA00022777"/>
    </source>
</evidence>
<reference evidence="14 15" key="1">
    <citation type="submission" date="2019-09" db="EMBL/GenBank/DDBJ databases">
        <title>Genome sequence of Roseospira marina, one of the more divergent members of the non-sulfur purple photosynthetic bacterial family, the Rhodospirillaceae.</title>
        <authorList>
            <person name="Meyer T."/>
            <person name="Kyndt J."/>
        </authorList>
    </citation>
    <scope>NUCLEOTIDE SEQUENCE [LARGE SCALE GENOMIC DNA]</scope>
    <source>
        <strain evidence="14 15">DSM 15113</strain>
    </source>
</reference>
<feature type="domain" description="GGDEF" evidence="13">
    <location>
        <begin position="299"/>
        <end position="432"/>
    </location>
</feature>
<evidence type="ECO:0000256" key="9">
    <source>
        <dbReference type="ARBA" id="ARBA00023012"/>
    </source>
</evidence>
<dbReference type="Gene3D" id="1.20.120.620">
    <property type="entry name" value="Backbone structure of the membrane domain of e. Coli histidine kinase receptor kdpd"/>
    <property type="match status" value="1"/>
</dbReference>
<evidence type="ECO:0000256" key="2">
    <source>
        <dbReference type="ARBA" id="ARBA00022553"/>
    </source>
</evidence>
<dbReference type="PROSITE" id="PS50887">
    <property type="entry name" value="GGDEF"/>
    <property type="match status" value="1"/>
</dbReference>
<dbReference type="GO" id="GO:0005524">
    <property type="term" value="F:ATP binding"/>
    <property type="evidence" value="ECO:0007669"/>
    <property type="project" value="UniProtKB-KW"/>
</dbReference>
<dbReference type="InterPro" id="IPR025201">
    <property type="entry name" value="KdpD_TM"/>
</dbReference>
<proteinExistence type="predicted"/>
<protein>
    <submittedName>
        <fullName evidence="14">Diguanylate cyclase</fullName>
    </submittedName>
</protein>
<dbReference type="PANTHER" id="PTHR46663:SF3">
    <property type="entry name" value="SLL0267 PROTEIN"/>
    <property type="match status" value="1"/>
</dbReference>
<accession>A0A5M6I730</accession>
<feature type="domain" description="PAS" evidence="12">
    <location>
        <begin position="139"/>
        <end position="188"/>
    </location>
</feature>
<dbReference type="NCBIfam" id="TIGR00229">
    <property type="entry name" value="sensory_box"/>
    <property type="match status" value="1"/>
</dbReference>
<dbReference type="SUPFAM" id="SSF55785">
    <property type="entry name" value="PYP-like sensor domain (PAS domain)"/>
    <property type="match status" value="1"/>
</dbReference>
<feature type="transmembrane region" description="Helical" evidence="11">
    <location>
        <begin position="30"/>
        <end position="50"/>
    </location>
</feature>
<sequence>MSNFWFRSGRLFDFLLGRFQSKGASPRERALVCLFVVVLMALALGLRLVIAPLDGGIQYITFFPSVAIAAVIGGFGPGMVAAGIGTVLATYLFWPPYMSWQVDFEREMILSNAVFLVDALLVCTSIEAMHRFYRRFSGAEEELRLAAAVYAHSSEGIMVTDADGHILTINPALSQITGYSPEELIGHNPGVLRSTRHDNEFYRTMWDALATHGVWRGQVWNRRKDGEAYLQSMTINRAADSANRRVRYVAVCRDITGRHLQDEQIRHLAFHDALTNLPNRLVLKDRLQHAIVRAQREKGRLALIFVDLDRFKDINDAYGHDIGDLLLQTVADRIRSQLRASDTAVRMGGDEFVILMENQGPGRMSDRVPAALIDRITQPMPLETVTVRVGVSLGLAFYPDDAADAQTLLKRADAAMYAAKTGGRNTFRYYAPPDEQAVPIADQRL</sequence>
<dbReference type="Gene3D" id="3.30.450.20">
    <property type="entry name" value="PAS domain"/>
    <property type="match status" value="1"/>
</dbReference>
<evidence type="ECO:0000259" key="13">
    <source>
        <dbReference type="PROSITE" id="PS50887"/>
    </source>
</evidence>
<dbReference type="Proteomes" id="UP000324065">
    <property type="component" value="Unassembled WGS sequence"/>
</dbReference>
<evidence type="ECO:0000256" key="11">
    <source>
        <dbReference type="SAM" id="Phobius"/>
    </source>
</evidence>
<evidence type="ECO:0000256" key="4">
    <source>
        <dbReference type="ARBA" id="ARBA00022692"/>
    </source>
</evidence>
<evidence type="ECO:0000256" key="3">
    <source>
        <dbReference type="ARBA" id="ARBA00022679"/>
    </source>
</evidence>
<dbReference type="InterPro" id="IPR035965">
    <property type="entry name" value="PAS-like_dom_sf"/>
</dbReference>
<organism evidence="14 15">
    <name type="scientific">Roseospira marina</name>
    <dbReference type="NCBI Taxonomy" id="140057"/>
    <lineage>
        <taxon>Bacteria</taxon>
        <taxon>Pseudomonadati</taxon>
        <taxon>Pseudomonadota</taxon>
        <taxon>Alphaproteobacteria</taxon>
        <taxon>Rhodospirillales</taxon>
        <taxon>Rhodospirillaceae</taxon>
        <taxon>Roseospira</taxon>
    </lineage>
</organism>
<evidence type="ECO:0000313" key="15">
    <source>
        <dbReference type="Proteomes" id="UP000324065"/>
    </source>
</evidence>
<dbReference type="Pfam" id="PF13426">
    <property type="entry name" value="PAS_9"/>
    <property type="match status" value="1"/>
</dbReference>
<dbReference type="Pfam" id="PF00990">
    <property type="entry name" value="GGDEF"/>
    <property type="match status" value="1"/>
</dbReference>
<dbReference type="GO" id="GO:0000160">
    <property type="term" value="P:phosphorelay signal transduction system"/>
    <property type="evidence" value="ECO:0007669"/>
    <property type="project" value="UniProtKB-KW"/>
</dbReference>
<keyword evidence="15" id="KW-1185">Reference proteome</keyword>
<dbReference type="PROSITE" id="PS50112">
    <property type="entry name" value="PAS"/>
    <property type="match status" value="1"/>
</dbReference>
<keyword evidence="8 11" id="KW-1133">Transmembrane helix</keyword>
<keyword evidence="4 11" id="KW-0812">Transmembrane</keyword>
<evidence type="ECO:0000256" key="7">
    <source>
        <dbReference type="ARBA" id="ARBA00022840"/>
    </source>
</evidence>